<keyword evidence="2 6" id="KW-0812">Transmembrane</keyword>
<evidence type="ECO:0000256" key="5">
    <source>
        <dbReference type="SAM" id="MobiDB-lite"/>
    </source>
</evidence>
<proteinExistence type="predicted"/>
<protein>
    <submittedName>
        <fullName evidence="8">S26A4-like protein</fullName>
    </submittedName>
</protein>
<dbReference type="Pfam" id="PF00916">
    <property type="entry name" value="Sulfate_transp"/>
    <property type="match status" value="1"/>
</dbReference>
<feature type="transmembrane region" description="Helical" evidence="6">
    <location>
        <begin position="174"/>
        <end position="193"/>
    </location>
</feature>
<comment type="subcellular location">
    <subcellularLocation>
        <location evidence="1">Membrane</location>
        <topology evidence="1">Multi-pass membrane protein</topology>
    </subcellularLocation>
</comment>
<keyword evidence="9" id="KW-1185">Reference proteome</keyword>
<feature type="domain" description="STAS" evidence="7">
    <location>
        <begin position="469"/>
        <end position="663"/>
    </location>
</feature>
<keyword evidence="3 6" id="KW-1133">Transmembrane helix</keyword>
<reference evidence="8" key="1">
    <citation type="submission" date="2022-11" db="EMBL/GenBank/DDBJ databases">
        <title>Centuries of genome instability and evolution in soft-shell clam transmissible cancer (bioRxiv).</title>
        <authorList>
            <person name="Hart S.F.M."/>
            <person name="Yonemitsu M.A."/>
            <person name="Giersch R.M."/>
            <person name="Beal B.F."/>
            <person name="Arriagada G."/>
            <person name="Davis B.W."/>
            <person name="Ostrander E.A."/>
            <person name="Goff S.P."/>
            <person name="Metzger M.J."/>
        </authorList>
    </citation>
    <scope>NUCLEOTIDE SEQUENCE</scope>
    <source>
        <strain evidence="8">MELC-2E11</strain>
        <tissue evidence="8">Siphon/mantle</tissue>
    </source>
</reference>
<sequence length="684" mass="76105">MDFYASQRLYARQQRHVQRAEMNQDAQVHVVLDVDGTTAPITVVSGEERPYYDTLRNRCKRTTDFRRDYRRPDEPSDGYLSTIRKGLSSCCRCDAQARRKMFSKRFPVWRIMKKYQWRTDLPNDLVSGLTVGIMQLPQGMAYALLAELPPVVGLYMAFFPVLIYFLFGTSRHISMGTVALCSLLTGSVISRFYTPELAATVLGTNRTEGILHNMTIPENAKDEPVEIELPNDVKFAIASSVCLLVGIVQTAMGFLKMGFITTYMSDPMIGGFTTGAAVHVGTSQVHVNQRFKDKMRFPVPVELFVVVAATLVSHYLSFAEKYHMKIVGKIPPGLPTPTMPSLPKASVYTADAFIIAIVAFSQCVSLAALFAKKHGYSYDPNQELIAYGLGNVFGSFFACYPYAASVSRSSVQESAGGRTQCVLASMIMVALRSLFLQFKELPHIYRTSATKAENLQKIDELYVYENSSQFRQTQSTAGVKVIGFNSPIYYANGALFMKQVFAVSGVVPEKRLKALKKMQKADDANTNGTNHFVTLVNESNEMSSSLSLDKGGGGEEKSSAARAGRGRWTDAAKGSTRQANMVTASVDGVLLHHIVLDLSRVCFIDTVGAKILRQVVMDYETVQVTVFLCCVNEEVWRVLDTTGFLDDYDDRLYLTVDDAINAINLRVHVRNTIETKLCNYLFDK</sequence>
<feature type="transmembrane region" description="Helical" evidence="6">
    <location>
        <begin position="352"/>
        <end position="372"/>
    </location>
</feature>
<evidence type="ECO:0000313" key="8">
    <source>
        <dbReference type="EMBL" id="WAQ98886.1"/>
    </source>
</evidence>
<dbReference type="PANTHER" id="PTHR11814">
    <property type="entry name" value="SULFATE TRANSPORTER"/>
    <property type="match status" value="1"/>
</dbReference>
<name>A0ABY7DQM2_MYAAR</name>
<feature type="region of interest" description="Disordered" evidence="5">
    <location>
        <begin position="543"/>
        <end position="570"/>
    </location>
</feature>
<dbReference type="CDD" id="cd07042">
    <property type="entry name" value="STAS_SulP_like_sulfate_transporter"/>
    <property type="match status" value="1"/>
</dbReference>
<evidence type="ECO:0000313" key="9">
    <source>
        <dbReference type="Proteomes" id="UP001164746"/>
    </source>
</evidence>
<evidence type="ECO:0000256" key="4">
    <source>
        <dbReference type="ARBA" id="ARBA00023136"/>
    </source>
</evidence>
<dbReference type="InterPro" id="IPR011547">
    <property type="entry name" value="SLC26A/SulP_dom"/>
</dbReference>
<dbReference type="InterPro" id="IPR001902">
    <property type="entry name" value="SLC26A/SulP_fam"/>
</dbReference>
<evidence type="ECO:0000259" key="7">
    <source>
        <dbReference type="PROSITE" id="PS50801"/>
    </source>
</evidence>
<dbReference type="InterPro" id="IPR036513">
    <property type="entry name" value="STAS_dom_sf"/>
</dbReference>
<dbReference type="InterPro" id="IPR002645">
    <property type="entry name" value="STAS_dom"/>
</dbReference>
<gene>
    <name evidence="8" type="ORF">MAR_023259</name>
</gene>
<evidence type="ECO:0000256" key="2">
    <source>
        <dbReference type="ARBA" id="ARBA00022692"/>
    </source>
</evidence>
<dbReference type="Proteomes" id="UP001164746">
    <property type="component" value="Chromosome 3"/>
</dbReference>
<feature type="transmembrane region" description="Helical" evidence="6">
    <location>
        <begin position="151"/>
        <end position="167"/>
    </location>
</feature>
<dbReference type="SUPFAM" id="SSF52091">
    <property type="entry name" value="SpoIIaa-like"/>
    <property type="match status" value="1"/>
</dbReference>
<feature type="transmembrane region" description="Helical" evidence="6">
    <location>
        <begin position="297"/>
        <end position="316"/>
    </location>
</feature>
<feature type="transmembrane region" description="Helical" evidence="6">
    <location>
        <begin position="235"/>
        <end position="255"/>
    </location>
</feature>
<evidence type="ECO:0000256" key="6">
    <source>
        <dbReference type="SAM" id="Phobius"/>
    </source>
</evidence>
<keyword evidence="4 6" id="KW-0472">Membrane</keyword>
<dbReference type="PROSITE" id="PS50801">
    <property type="entry name" value="STAS"/>
    <property type="match status" value="1"/>
</dbReference>
<dbReference type="Pfam" id="PF01740">
    <property type="entry name" value="STAS"/>
    <property type="match status" value="1"/>
</dbReference>
<dbReference type="Gene3D" id="3.30.750.24">
    <property type="entry name" value="STAS domain"/>
    <property type="match status" value="1"/>
</dbReference>
<organism evidence="8 9">
    <name type="scientific">Mya arenaria</name>
    <name type="common">Soft-shell clam</name>
    <dbReference type="NCBI Taxonomy" id="6604"/>
    <lineage>
        <taxon>Eukaryota</taxon>
        <taxon>Metazoa</taxon>
        <taxon>Spiralia</taxon>
        <taxon>Lophotrochozoa</taxon>
        <taxon>Mollusca</taxon>
        <taxon>Bivalvia</taxon>
        <taxon>Autobranchia</taxon>
        <taxon>Heteroconchia</taxon>
        <taxon>Euheterodonta</taxon>
        <taxon>Imparidentia</taxon>
        <taxon>Neoheterodontei</taxon>
        <taxon>Myida</taxon>
        <taxon>Myoidea</taxon>
        <taxon>Myidae</taxon>
        <taxon>Mya</taxon>
    </lineage>
</organism>
<feature type="transmembrane region" description="Helical" evidence="6">
    <location>
        <begin position="384"/>
        <end position="403"/>
    </location>
</feature>
<dbReference type="EMBL" id="CP111014">
    <property type="protein sequence ID" value="WAQ98886.1"/>
    <property type="molecule type" value="Genomic_DNA"/>
</dbReference>
<evidence type="ECO:0000256" key="3">
    <source>
        <dbReference type="ARBA" id="ARBA00022989"/>
    </source>
</evidence>
<evidence type="ECO:0000256" key="1">
    <source>
        <dbReference type="ARBA" id="ARBA00004141"/>
    </source>
</evidence>
<accession>A0ABY7DQM2</accession>